<accession>A0ABW3M7V7</accession>
<dbReference type="Gene3D" id="3.20.20.30">
    <property type="entry name" value="Luciferase-like domain"/>
    <property type="match status" value="1"/>
</dbReference>
<evidence type="ECO:0000256" key="1">
    <source>
        <dbReference type="SAM" id="MobiDB-lite"/>
    </source>
</evidence>
<feature type="compositionally biased region" description="Basic and acidic residues" evidence="1">
    <location>
        <begin position="86"/>
        <end position="95"/>
    </location>
</feature>
<feature type="region of interest" description="Disordered" evidence="1">
    <location>
        <begin position="69"/>
        <end position="95"/>
    </location>
</feature>
<keyword evidence="3" id="KW-1185">Reference proteome</keyword>
<dbReference type="InterPro" id="IPR036661">
    <property type="entry name" value="Luciferase-like_sf"/>
</dbReference>
<dbReference type="Proteomes" id="UP001597045">
    <property type="component" value="Unassembled WGS sequence"/>
</dbReference>
<dbReference type="SUPFAM" id="SSF51679">
    <property type="entry name" value="Bacterial luciferase-like"/>
    <property type="match status" value="1"/>
</dbReference>
<evidence type="ECO:0000313" key="2">
    <source>
        <dbReference type="EMBL" id="MFD1046800.1"/>
    </source>
</evidence>
<proteinExistence type="predicted"/>
<reference evidence="3" key="1">
    <citation type="journal article" date="2019" name="Int. J. Syst. Evol. Microbiol.">
        <title>The Global Catalogue of Microorganisms (GCM) 10K type strain sequencing project: providing services to taxonomists for standard genome sequencing and annotation.</title>
        <authorList>
            <consortium name="The Broad Institute Genomics Platform"/>
            <consortium name="The Broad Institute Genome Sequencing Center for Infectious Disease"/>
            <person name="Wu L."/>
            <person name="Ma J."/>
        </authorList>
    </citation>
    <scope>NUCLEOTIDE SEQUENCE [LARGE SCALE GENOMIC DNA]</scope>
    <source>
        <strain evidence="3">JCM 31486</strain>
    </source>
</reference>
<evidence type="ECO:0000313" key="3">
    <source>
        <dbReference type="Proteomes" id="UP001597045"/>
    </source>
</evidence>
<sequence length="95" mass="10000">MANPRTGVILPTTVAPSPTQLADFAVRAEALGYASLWAGDTLIRPVVEPLTALAAVLVLVALLPPATGADARQWGQRCRSGSRSTLGEHREQTQP</sequence>
<dbReference type="EMBL" id="JBHTIS010000795">
    <property type="protein sequence ID" value="MFD1046800.1"/>
    <property type="molecule type" value="Genomic_DNA"/>
</dbReference>
<comment type="caution">
    <text evidence="2">The sequence shown here is derived from an EMBL/GenBank/DDBJ whole genome shotgun (WGS) entry which is preliminary data.</text>
</comment>
<evidence type="ECO:0008006" key="4">
    <source>
        <dbReference type="Google" id="ProtNLM"/>
    </source>
</evidence>
<organism evidence="2 3">
    <name type="scientific">Kibdelosporangium lantanae</name>
    <dbReference type="NCBI Taxonomy" id="1497396"/>
    <lineage>
        <taxon>Bacteria</taxon>
        <taxon>Bacillati</taxon>
        <taxon>Actinomycetota</taxon>
        <taxon>Actinomycetes</taxon>
        <taxon>Pseudonocardiales</taxon>
        <taxon>Pseudonocardiaceae</taxon>
        <taxon>Kibdelosporangium</taxon>
    </lineage>
</organism>
<gene>
    <name evidence="2" type="ORF">ACFQ1S_15205</name>
</gene>
<protein>
    <recommendedName>
        <fullName evidence="4">Luciferase-like domain-containing protein</fullName>
    </recommendedName>
</protein>
<name>A0ABW3M7V7_9PSEU</name>